<evidence type="ECO:0000313" key="1">
    <source>
        <dbReference type="EMBL" id="KAA8514957.1"/>
    </source>
</evidence>
<keyword evidence="2" id="KW-1185">Reference proteome</keyword>
<proteinExistence type="predicted"/>
<organism evidence="1 2">
    <name type="scientific">Nyssa sinensis</name>
    <dbReference type="NCBI Taxonomy" id="561372"/>
    <lineage>
        <taxon>Eukaryota</taxon>
        <taxon>Viridiplantae</taxon>
        <taxon>Streptophyta</taxon>
        <taxon>Embryophyta</taxon>
        <taxon>Tracheophyta</taxon>
        <taxon>Spermatophyta</taxon>
        <taxon>Magnoliopsida</taxon>
        <taxon>eudicotyledons</taxon>
        <taxon>Gunneridae</taxon>
        <taxon>Pentapetalae</taxon>
        <taxon>asterids</taxon>
        <taxon>Cornales</taxon>
        <taxon>Nyssaceae</taxon>
        <taxon>Nyssa</taxon>
    </lineage>
</organism>
<sequence length="211" mass="24145">MEQGNTPHSGAANLGSDEAGAPNVLAIEPVINQPSNLRPALQNFSSLTDDQPWIVLGDFNVVRNLQENQGGRGLSDHSPALCQIDSNRKLKSSPFRFYNHWVEHKDFLPFLLDSWHLPITGNPMLRLNLKLKRLKRQLKGFNSRFFSNVSTRVTQAKEVLRNIQTNLYQDPQNHSLLQDEKSARIAYAYLSLAKEAYFHQKSRIRWLNLAR</sequence>
<dbReference type="OrthoDB" id="1736084at2759"/>
<dbReference type="AlphaFoldDB" id="A0A5J4ZC70"/>
<evidence type="ECO:0008006" key="3">
    <source>
        <dbReference type="Google" id="ProtNLM"/>
    </source>
</evidence>
<protein>
    <recommendedName>
        <fullName evidence="3">Endonuclease/exonuclease/phosphatase domain-containing protein</fullName>
    </recommendedName>
</protein>
<evidence type="ECO:0000313" key="2">
    <source>
        <dbReference type="Proteomes" id="UP000325577"/>
    </source>
</evidence>
<reference evidence="1 2" key="1">
    <citation type="submission" date="2019-09" db="EMBL/GenBank/DDBJ databases">
        <title>A chromosome-level genome assembly of the Chinese tupelo Nyssa sinensis.</title>
        <authorList>
            <person name="Yang X."/>
            <person name="Kang M."/>
            <person name="Yang Y."/>
            <person name="Xiong H."/>
            <person name="Wang M."/>
            <person name="Zhang Z."/>
            <person name="Wang Z."/>
            <person name="Wu H."/>
            <person name="Ma T."/>
            <person name="Liu J."/>
            <person name="Xi Z."/>
        </authorList>
    </citation>
    <scope>NUCLEOTIDE SEQUENCE [LARGE SCALE GENOMIC DNA]</scope>
    <source>
        <strain evidence="1">J267</strain>
        <tissue evidence="1">Leaf</tissue>
    </source>
</reference>
<gene>
    <name evidence="1" type="ORF">F0562_018256</name>
</gene>
<dbReference type="Proteomes" id="UP000325577">
    <property type="component" value="Linkage Group LG9"/>
</dbReference>
<name>A0A5J4ZC70_9ASTE</name>
<accession>A0A5J4ZC70</accession>
<dbReference type="EMBL" id="CM018052">
    <property type="protein sequence ID" value="KAA8514957.1"/>
    <property type="molecule type" value="Genomic_DNA"/>
</dbReference>